<name>A0A166Q752_9AGAM</name>
<dbReference type="InterPro" id="IPR000571">
    <property type="entry name" value="Znf_CCCH"/>
</dbReference>
<evidence type="ECO:0000256" key="4">
    <source>
        <dbReference type="ARBA" id="ARBA00022723"/>
    </source>
</evidence>
<protein>
    <recommendedName>
        <fullName evidence="2">RBR-type E3 ubiquitin transferase</fullName>
        <ecNumber evidence="2">2.3.2.31</ecNumber>
    </recommendedName>
</protein>
<dbReference type="SMART" id="SM00184">
    <property type="entry name" value="RING"/>
    <property type="match status" value="1"/>
</dbReference>
<dbReference type="PROSITE" id="PS00518">
    <property type="entry name" value="ZF_RING_1"/>
    <property type="match status" value="1"/>
</dbReference>
<dbReference type="InterPro" id="IPR044066">
    <property type="entry name" value="TRIAD_supradom"/>
</dbReference>
<keyword evidence="3" id="KW-0808">Transferase</keyword>
<dbReference type="GO" id="GO:0051537">
    <property type="term" value="F:2 iron, 2 sulfur cluster binding"/>
    <property type="evidence" value="ECO:0007669"/>
    <property type="project" value="InterPro"/>
</dbReference>
<dbReference type="Gene3D" id="3.30.40.10">
    <property type="entry name" value="Zinc/RING finger domain, C3HC4 (zinc finger)"/>
    <property type="match status" value="1"/>
</dbReference>
<evidence type="ECO:0000256" key="9">
    <source>
        <dbReference type="PROSITE-ProRule" id="PRU00723"/>
    </source>
</evidence>
<dbReference type="EC" id="2.3.2.31" evidence="2"/>
<dbReference type="Pfam" id="PF01485">
    <property type="entry name" value="IBR"/>
    <property type="match status" value="1"/>
</dbReference>
<dbReference type="InterPro" id="IPR031127">
    <property type="entry name" value="E3_UB_ligase_RBR"/>
</dbReference>
<keyword evidence="7" id="KW-0833">Ubl conjugation pathway</keyword>
<comment type="catalytic activity">
    <reaction evidence="1">
        <text>[E2 ubiquitin-conjugating enzyme]-S-ubiquitinyl-L-cysteine + [acceptor protein]-L-lysine = [E2 ubiquitin-conjugating enzyme]-L-cysteine + [acceptor protein]-N(6)-ubiquitinyl-L-lysine.</text>
        <dbReference type="EC" id="2.3.2.31"/>
    </reaction>
</comment>
<proteinExistence type="predicted"/>
<dbReference type="GO" id="GO:0016567">
    <property type="term" value="P:protein ubiquitination"/>
    <property type="evidence" value="ECO:0007669"/>
    <property type="project" value="InterPro"/>
</dbReference>
<evidence type="ECO:0000259" key="12">
    <source>
        <dbReference type="PROSITE" id="PS50089"/>
    </source>
</evidence>
<dbReference type="PROSITE" id="PS50103">
    <property type="entry name" value="ZF_C3H1"/>
    <property type="match status" value="1"/>
</dbReference>
<dbReference type="InterPro" id="IPR017907">
    <property type="entry name" value="Znf_RING_CS"/>
</dbReference>
<feature type="region of interest" description="Disordered" evidence="11">
    <location>
        <begin position="1"/>
        <end position="59"/>
    </location>
</feature>
<dbReference type="Pfam" id="PF26200">
    <property type="entry name" value="Rcat_RNF216"/>
    <property type="match status" value="1"/>
</dbReference>
<feature type="compositionally biased region" description="Basic and acidic residues" evidence="11">
    <location>
        <begin position="1021"/>
        <end position="1030"/>
    </location>
</feature>
<keyword evidence="5" id="KW-0677">Repeat</keyword>
<dbReference type="STRING" id="436010.A0A166Q752"/>
<evidence type="ECO:0000259" key="13">
    <source>
        <dbReference type="PROSITE" id="PS50103"/>
    </source>
</evidence>
<evidence type="ECO:0000313" key="15">
    <source>
        <dbReference type="EMBL" id="KZP26833.1"/>
    </source>
</evidence>
<dbReference type="GO" id="GO:0008270">
    <property type="term" value="F:zinc ion binding"/>
    <property type="evidence" value="ECO:0007669"/>
    <property type="project" value="UniProtKB-KW"/>
</dbReference>
<evidence type="ECO:0000256" key="1">
    <source>
        <dbReference type="ARBA" id="ARBA00001798"/>
    </source>
</evidence>
<evidence type="ECO:0000256" key="5">
    <source>
        <dbReference type="ARBA" id="ARBA00022737"/>
    </source>
</evidence>
<evidence type="ECO:0000256" key="2">
    <source>
        <dbReference type="ARBA" id="ARBA00012251"/>
    </source>
</evidence>
<feature type="coiled-coil region" evidence="10">
    <location>
        <begin position="234"/>
        <end position="293"/>
    </location>
</feature>
<evidence type="ECO:0000256" key="3">
    <source>
        <dbReference type="ARBA" id="ARBA00022679"/>
    </source>
</evidence>
<dbReference type="GO" id="GO:0061630">
    <property type="term" value="F:ubiquitin protein ligase activity"/>
    <property type="evidence" value="ECO:0007669"/>
    <property type="project" value="UniProtKB-EC"/>
</dbReference>
<dbReference type="PROSITE" id="PS51873">
    <property type="entry name" value="TRIAD"/>
    <property type="match status" value="1"/>
</dbReference>
<feature type="domain" description="RING-type" evidence="12">
    <location>
        <begin position="784"/>
        <end position="826"/>
    </location>
</feature>
<keyword evidence="16" id="KW-1185">Reference proteome</keyword>
<sequence length="1071" mass="119817">MSTTSAINKSGKRSAVVPKNRMRSQRLIGHSSQRSGDTQREVEPRSLVADVSSAQETESQRTYDMISCDVQAHAAPLSASTYPFLKAGRSVRSDASRHIVTNQACIYWARLGMCPNGNGCKGGHDEGALSKILREGGEKVAGNAESRLVPQDAEEAMRRLQQAKQHAHFYALAAEEAGRAREVAQTARKALEAGEQTRSYALTAEEAGRAREVAQAARKVLEAREQARFYALAAEEAGRAREVAQAARQALEAREQTARQAALAAARRMQAIKQEEAQQAEQEARMVKLAKEEAAITMRHIFLDSTVITFSAGLGVQSVLLGFESCPIIIKNLPNDATIKEVCELFTQQGIAPGRFHVLGLDGTPDGKQIASLIGHEDLKMVAMALEEVEFREERLSFEILDHIDEGGMRASAIDANVLTLKWRAPAAVYVVTCSNNVEALAKARELDKKVYRGRRVEAIINRPQNRESEVLIHGLHPDTTDKDVARMVGSTRIKEQKPTTFNVTQAPELIRRHIHSIPGVQLTRFEKVIFNSIDGTYSARVHFGSWTQTRDVYNQCIRRRFAFIGNSSFDPFQLPDPIQYTITISVPQYRAQRNSWNDLLEAVRNKKGLTLSIVPRDGVYIIRVEGEDKRAVGAIKVRVEGIAAGERIEDWHHPSVSQQFLDSVLEETGALLQFDWRLRVLKVYGERGSNDAARTLVDREISRLESLEQTVLLKLQSVRFFVTRGLAMLREELGNDNANLLVSSVPAKIVIRGGEAARRVLDRLIEESFNISNKTRDVGEVTCPICYDAVTSPIKLGCGHAYCGTCIGHFLSSASNFPLSCMGDEDRCHVPIPIPVIQRLLPIQQFTDLMETVFVTHVNHHPQEFRYCKTPDCRQVYRCTTSGTVSVIHCPSCLSSVCPACHEEGHEGMTCADRKLQYDPKEQERLNDQLARQKGFKKCPQCAVWIEKTEGCNHMACKCGAHICWVCLGIFDAKSVYQHMHTAHGGIHDVNGNGAELPFQRVDFAEQQEALRQIAIRRDQAEEQQHQGHQDLGQRPFRQQQLEQQQPRQQQNMQQRRREAEDARRRRPGG</sequence>
<dbReference type="InterPro" id="IPR027370">
    <property type="entry name" value="Znf-RING_euk"/>
</dbReference>
<accession>A0A166Q752</accession>
<dbReference type="SUPFAM" id="SSF57850">
    <property type="entry name" value="RING/U-box"/>
    <property type="match status" value="2"/>
</dbReference>
<dbReference type="InterPro" id="IPR001841">
    <property type="entry name" value="Znf_RING"/>
</dbReference>
<keyword evidence="8 9" id="KW-0862">Zinc</keyword>
<evidence type="ECO:0000256" key="10">
    <source>
        <dbReference type="SAM" id="Coils"/>
    </source>
</evidence>
<keyword evidence="6 9" id="KW-0863">Zinc-finger</keyword>
<dbReference type="SMART" id="SM00647">
    <property type="entry name" value="IBR"/>
    <property type="match status" value="2"/>
</dbReference>
<dbReference type="PROSITE" id="PS00197">
    <property type="entry name" value="2FE2S_FER_1"/>
    <property type="match status" value="1"/>
</dbReference>
<feature type="domain" description="C3H1-type" evidence="13">
    <location>
        <begin position="99"/>
        <end position="127"/>
    </location>
</feature>
<dbReference type="AlphaFoldDB" id="A0A166Q752"/>
<feature type="domain" description="RING-type" evidence="14">
    <location>
        <begin position="780"/>
        <end position="991"/>
    </location>
</feature>
<dbReference type="EMBL" id="KV417512">
    <property type="protein sequence ID" value="KZP26833.1"/>
    <property type="molecule type" value="Genomic_DNA"/>
</dbReference>
<evidence type="ECO:0000259" key="14">
    <source>
        <dbReference type="PROSITE" id="PS51873"/>
    </source>
</evidence>
<keyword evidence="10" id="KW-0175">Coiled coil</keyword>
<dbReference type="PROSITE" id="PS50089">
    <property type="entry name" value="ZF_RING_2"/>
    <property type="match status" value="1"/>
</dbReference>
<dbReference type="CDD" id="cd20335">
    <property type="entry name" value="BRcat_RBR"/>
    <property type="match status" value="1"/>
</dbReference>
<feature type="region of interest" description="Disordered" evidence="11">
    <location>
        <begin position="1021"/>
        <end position="1071"/>
    </location>
</feature>
<dbReference type="OrthoDB" id="1431934at2759"/>
<evidence type="ECO:0000256" key="7">
    <source>
        <dbReference type="ARBA" id="ARBA00022786"/>
    </source>
</evidence>
<evidence type="ECO:0000256" key="11">
    <source>
        <dbReference type="SAM" id="MobiDB-lite"/>
    </source>
</evidence>
<evidence type="ECO:0000313" key="16">
    <source>
        <dbReference type="Proteomes" id="UP000076532"/>
    </source>
</evidence>
<dbReference type="Gene3D" id="1.20.120.1750">
    <property type="match status" value="1"/>
</dbReference>
<dbReference type="InterPro" id="IPR002867">
    <property type="entry name" value="IBR_dom"/>
</dbReference>
<dbReference type="PANTHER" id="PTHR11685">
    <property type="entry name" value="RBR FAMILY RING FINGER AND IBR DOMAIN-CONTAINING"/>
    <property type="match status" value="1"/>
</dbReference>
<evidence type="ECO:0000256" key="8">
    <source>
        <dbReference type="ARBA" id="ARBA00022833"/>
    </source>
</evidence>
<reference evidence="15 16" key="1">
    <citation type="journal article" date="2016" name="Mol. Biol. Evol.">
        <title>Comparative Genomics of Early-Diverging Mushroom-Forming Fungi Provides Insights into the Origins of Lignocellulose Decay Capabilities.</title>
        <authorList>
            <person name="Nagy L.G."/>
            <person name="Riley R."/>
            <person name="Tritt A."/>
            <person name="Adam C."/>
            <person name="Daum C."/>
            <person name="Floudas D."/>
            <person name="Sun H."/>
            <person name="Yadav J.S."/>
            <person name="Pangilinan J."/>
            <person name="Larsson K.H."/>
            <person name="Matsuura K."/>
            <person name="Barry K."/>
            <person name="Labutti K."/>
            <person name="Kuo R."/>
            <person name="Ohm R.A."/>
            <person name="Bhattacharya S.S."/>
            <person name="Shirouzu T."/>
            <person name="Yoshinaga Y."/>
            <person name="Martin F.M."/>
            <person name="Grigoriev I.V."/>
            <person name="Hibbett D.S."/>
        </authorList>
    </citation>
    <scope>NUCLEOTIDE SEQUENCE [LARGE SCALE GENOMIC DNA]</scope>
    <source>
        <strain evidence="15 16">CBS 109695</strain>
    </source>
</reference>
<evidence type="ECO:0000256" key="6">
    <source>
        <dbReference type="ARBA" id="ARBA00022771"/>
    </source>
</evidence>
<keyword evidence="4 9" id="KW-0479">Metal-binding</keyword>
<feature type="compositionally biased region" description="Low complexity" evidence="11">
    <location>
        <begin position="1035"/>
        <end position="1055"/>
    </location>
</feature>
<dbReference type="Pfam" id="PF13445">
    <property type="entry name" value="zf-RING_UBOX"/>
    <property type="match status" value="1"/>
</dbReference>
<dbReference type="Proteomes" id="UP000076532">
    <property type="component" value="Unassembled WGS sequence"/>
</dbReference>
<dbReference type="InterPro" id="IPR013083">
    <property type="entry name" value="Znf_RING/FYVE/PHD"/>
</dbReference>
<dbReference type="InterPro" id="IPR006058">
    <property type="entry name" value="2Fe2S_fd_BS"/>
</dbReference>
<gene>
    <name evidence="15" type="ORF">FIBSPDRAFT_819123</name>
</gene>
<organism evidence="15 16">
    <name type="scientific">Athelia psychrophila</name>
    <dbReference type="NCBI Taxonomy" id="1759441"/>
    <lineage>
        <taxon>Eukaryota</taxon>
        <taxon>Fungi</taxon>
        <taxon>Dikarya</taxon>
        <taxon>Basidiomycota</taxon>
        <taxon>Agaricomycotina</taxon>
        <taxon>Agaricomycetes</taxon>
        <taxon>Agaricomycetidae</taxon>
        <taxon>Atheliales</taxon>
        <taxon>Atheliaceae</taxon>
        <taxon>Athelia</taxon>
    </lineage>
</organism>
<feature type="zinc finger region" description="C3H1-type" evidence="9">
    <location>
        <begin position="99"/>
        <end position="127"/>
    </location>
</feature>